<dbReference type="OrthoDB" id="8030796at2759"/>
<dbReference type="KEGG" id="tnl:113494033"/>
<evidence type="ECO:0000313" key="3">
    <source>
        <dbReference type="Proteomes" id="UP000322000"/>
    </source>
</evidence>
<protein>
    <submittedName>
        <fullName evidence="4">Uncharacterized protein LOC113494033 isoform X1</fullName>
    </submittedName>
</protein>
<dbReference type="InParanoid" id="A0A7E5VI12"/>
<dbReference type="Proteomes" id="UP000322000">
    <property type="component" value="Chromosome 5"/>
</dbReference>
<dbReference type="SMART" id="SM00690">
    <property type="entry name" value="DM5"/>
    <property type="match status" value="1"/>
</dbReference>
<dbReference type="RefSeq" id="XP_026727955.1">
    <property type="nucleotide sequence ID" value="XM_026872154.1"/>
</dbReference>
<name>A0A7E5VI12_TRINI</name>
<organism evidence="3 4">
    <name type="scientific">Trichoplusia ni</name>
    <name type="common">Cabbage looper</name>
    <dbReference type="NCBI Taxonomy" id="7111"/>
    <lineage>
        <taxon>Eukaryota</taxon>
        <taxon>Metazoa</taxon>
        <taxon>Ecdysozoa</taxon>
        <taxon>Arthropoda</taxon>
        <taxon>Hexapoda</taxon>
        <taxon>Insecta</taxon>
        <taxon>Pterygota</taxon>
        <taxon>Neoptera</taxon>
        <taxon>Endopterygota</taxon>
        <taxon>Lepidoptera</taxon>
        <taxon>Glossata</taxon>
        <taxon>Ditrysia</taxon>
        <taxon>Noctuoidea</taxon>
        <taxon>Noctuidae</taxon>
        <taxon>Plusiinae</taxon>
        <taxon>Trichoplusia</taxon>
    </lineage>
</organism>
<feature type="compositionally biased region" description="Low complexity" evidence="1">
    <location>
        <begin position="306"/>
        <end position="325"/>
    </location>
</feature>
<keyword evidence="3" id="KW-1185">Reference proteome</keyword>
<feature type="region of interest" description="Disordered" evidence="1">
    <location>
        <begin position="306"/>
        <end position="331"/>
    </location>
</feature>
<evidence type="ECO:0000313" key="4">
    <source>
        <dbReference type="RefSeq" id="XP_026727955.1"/>
    </source>
</evidence>
<sequence length="621" mass="64518">MLLCDERIPLTDDRTLVLSVVTVVLAEAGYQYTAPSVPSNLPVQHQTNHGSQLQTNDQDKPLSHSVSYKEYTYLKGADNFGSNFKSSTPQGFRPAAGAVLNNANAQTLAPSSSPNLHINSGYSYNSPSVSGNTNSGFAQTSTLSGVNLNAGSIQTFTSQSIAPAVSTGFNNNAFAQNLPSSINLNNGYANTFAPTHSVNLNTGFSNGLAQSNSLSTGFASGNAASSSNLNTGYSYSQPLPSGFVSNSQTVSSAASNLNTGTLQGLQPIGNNFASSGGQSSSISGSSNLNTGYSYSIPHSNGVSFTSGNSQSVSGSASSNKNNGFSQSLPQSNGIGFTSGNAQTSSLGVSSNLNSGYTYSQPQTGGIGFTNANAEASFSSASSNLNTGFQPIVGFSNNLAQPETANSYNNNGYSSGVATSGSSSSSFNSGTAQSSAANSGHYNHGYIQSTSFTLPVSSSASINIAQTSTGTSNSGLVQTQTGSASNVNTGFTQKGPVNEIVYKHIYVHGPPPEFEENQQLKSASPPKKNYKIIFIKVPSYKPRVNLSPAVEHKTLIYVLAKNPESSETIIPKRIPSQHEVFFVKYNGNPLDIAARVNEELDNTGSVQSIVPLQPGLVNGNKY</sequence>
<feature type="compositionally biased region" description="Polar residues" evidence="1">
    <location>
        <begin position="36"/>
        <end position="56"/>
    </location>
</feature>
<dbReference type="GO" id="GO:0062129">
    <property type="term" value="C:chitin-based extracellular matrix"/>
    <property type="evidence" value="ECO:0007669"/>
    <property type="project" value="TreeGrafter"/>
</dbReference>
<feature type="region of interest" description="Disordered" evidence="1">
    <location>
        <begin position="468"/>
        <end position="489"/>
    </location>
</feature>
<feature type="domain" description="DUF243" evidence="2">
    <location>
        <begin position="498"/>
        <end position="587"/>
    </location>
</feature>
<dbReference type="PANTHER" id="PTHR31927:SF16">
    <property type="entry name" value="LP07342P"/>
    <property type="match status" value="1"/>
</dbReference>
<dbReference type="GO" id="GO:0008010">
    <property type="term" value="F:structural constituent of chitin-based larval cuticle"/>
    <property type="evidence" value="ECO:0007669"/>
    <property type="project" value="TreeGrafter"/>
</dbReference>
<proteinExistence type="predicted"/>
<dbReference type="Pfam" id="PF03103">
    <property type="entry name" value="DUF243"/>
    <property type="match status" value="1"/>
</dbReference>
<dbReference type="InterPro" id="IPR004145">
    <property type="entry name" value="DUF243"/>
</dbReference>
<reference evidence="4" key="1">
    <citation type="submission" date="2025-08" db="UniProtKB">
        <authorList>
            <consortium name="RefSeq"/>
        </authorList>
    </citation>
    <scope>IDENTIFICATION</scope>
</reference>
<evidence type="ECO:0000259" key="2">
    <source>
        <dbReference type="SMART" id="SM00690"/>
    </source>
</evidence>
<dbReference type="GO" id="GO:0040003">
    <property type="term" value="P:chitin-based cuticle development"/>
    <property type="evidence" value="ECO:0007669"/>
    <property type="project" value="TreeGrafter"/>
</dbReference>
<feature type="region of interest" description="Disordered" evidence="1">
    <location>
        <begin position="36"/>
        <end position="62"/>
    </location>
</feature>
<dbReference type="AlphaFoldDB" id="A0A7E5VI12"/>
<gene>
    <name evidence="4" type="primary">LOC113494033</name>
</gene>
<accession>A0A7E5VI12</accession>
<evidence type="ECO:0000256" key="1">
    <source>
        <dbReference type="SAM" id="MobiDB-lite"/>
    </source>
</evidence>
<dbReference type="GeneID" id="113494033"/>
<dbReference type="PANTHER" id="PTHR31927">
    <property type="entry name" value="FI07246P-RELATED-RELATED"/>
    <property type="match status" value="1"/>
</dbReference>